<evidence type="ECO:0000313" key="3">
    <source>
        <dbReference type="Proteomes" id="UP000272025"/>
    </source>
</evidence>
<gene>
    <name evidence="2" type="ORF">SODALDRAFT_360545</name>
</gene>
<accession>A0A3N2PUM0</accession>
<dbReference type="Proteomes" id="UP000272025">
    <property type="component" value="Unassembled WGS sequence"/>
</dbReference>
<dbReference type="AlphaFoldDB" id="A0A3N2PUM0"/>
<proteinExistence type="predicted"/>
<evidence type="ECO:0000313" key="2">
    <source>
        <dbReference type="EMBL" id="ROT38203.1"/>
    </source>
</evidence>
<dbReference type="EMBL" id="ML119056">
    <property type="protein sequence ID" value="ROT38203.1"/>
    <property type="molecule type" value="Genomic_DNA"/>
</dbReference>
<feature type="compositionally biased region" description="Acidic residues" evidence="1">
    <location>
        <begin position="450"/>
        <end position="463"/>
    </location>
</feature>
<sequence>MCISHDIISRHPPINGRPSHGTSEELPRVCLDLAWTILIFHFPHFRNTISGKTVQERGVAFVAVMPLSRSRLGLNVHHGISTSNPGRIYSHHSREVPRMDEDCMETVRASLAAATNAPTIPSRDPLWIRLALIISLFIPIIADLPTADSPSIPPGRAIHRVSCNITSWLARSPQHLDFVLSHRHLPPGPIRVRDRHTRGRNHGPRADLRDIRRILQNDRLSDPQRPLVDSETIFARHQMPRSAVRARRRLRGNRVDLDPEEDHVRLARSSIPLPGDHRRARVPSLERQDAFRDARTTKRAMKASSRSRQDFQDVPTNDLYRIGLLSSDNEHVHGAEFTLDAIVHDEPTYSITTRLGKRGKNNRKDDNMSTKLALEWDFAGLEEDEQLARYLVSSQQYGHGEDGSVVPRHGYRTIWRSPVQSTSASATAPSGDDDEPVPDLITDTDRATEDDQVFDDDDPEEDAELDCWTNEEGEPGWAVLSPTIIRDSVREDHDVEGAATEDASTGPWIVLGDGL</sequence>
<dbReference type="OrthoDB" id="5207704at2759"/>
<evidence type="ECO:0000256" key="1">
    <source>
        <dbReference type="SAM" id="MobiDB-lite"/>
    </source>
</evidence>
<name>A0A3N2PUM0_SODAK</name>
<organism evidence="2 3">
    <name type="scientific">Sodiomyces alkalinus (strain CBS 110278 / VKM F-3762 / F11)</name>
    <name type="common">Alkaliphilic filamentous fungus</name>
    <dbReference type="NCBI Taxonomy" id="1314773"/>
    <lineage>
        <taxon>Eukaryota</taxon>
        <taxon>Fungi</taxon>
        <taxon>Dikarya</taxon>
        <taxon>Ascomycota</taxon>
        <taxon>Pezizomycotina</taxon>
        <taxon>Sordariomycetes</taxon>
        <taxon>Hypocreomycetidae</taxon>
        <taxon>Glomerellales</taxon>
        <taxon>Plectosphaerellaceae</taxon>
        <taxon>Sodiomyces</taxon>
    </lineage>
</organism>
<protein>
    <submittedName>
        <fullName evidence="2">Uncharacterized protein</fullName>
    </submittedName>
</protein>
<reference evidence="2 3" key="1">
    <citation type="journal article" date="2018" name="Mol. Ecol.">
        <title>The obligate alkalophilic soda-lake fungus Sodiomyces alkalinus has shifted to a protein diet.</title>
        <authorList>
            <person name="Grum-Grzhimaylo A.A."/>
            <person name="Falkoski D.L."/>
            <person name="van den Heuvel J."/>
            <person name="Valero-Jimenez C.A."/>
            <person name="Min B."/>
            <person name="Choi I.G."/>
            <person name="Lipzen A."/>
            <person name="Daum C.G."/>
            <person name="Aanen D.K."/>
            <person name="Tsang A."/>
            <person name="Henrissat B."/>
            <person name="Bilanenko E.N."/>
            <person name="de Vries R.P."/>
            <person name="van Kan J.A.L."/>
            <person name="Grigoriev I.V."/>
            <person name="Debets A.J.M."/>
        </authorList>
    </citation>
    <scope>NUCLEOTIDE SEQUENCE [LARGE SCALE GENOMIC DNA]</scope>
    <source>
        <strain evidence="2 3">F11</strain>
    </source>
</reference>
<dbReference type="GeneID" id="39582756"/>
<feature type="region of interest" description="Disordered" evidence="1">
    <location>
        <begin position="417"/>
        <end position="463"/>
    </location>
</feature>
<keyword evidence="3" id="KW-1185">Reference proteome</keyword>
<dbReference type="RefSeq" id="XP_028466009.1">
    <property type="nucleotide sequence ID" value="XM_028614278.1"/>
</dbReference>
<feature type="compositionally biased region" description="Polar residues" evidence="1">
    <location>
        <begin position="418"/>
        <end position="428"/>
    </location>
</feature>